<keyword evidence="13" id="KW-0966">Cell projection</keyword>
<dbReference type="NCBIfam" id="TIGR00206">
    <property type="entry name" value="fliF"/>
    <property type="match status" value="1"/>
</dbReference>
<keyword evidence="8 9" id="KW-0975">Bacterial flagellum</keyword>
<dbReference type="InParanoid" id="A0A3N1HQV9"/>
<evidence type="ECO:0000256" key="1">
    <source>
        <dbReference type="ARBA" id="ARBA00004117"/>
    </source>
</evidence>
<evidence type="ECO:0000256" key="9">
    <source>
        <dbReference type="PIRNR" id="PIRNR004862"/>
    </source>
</evidence>
<evidence type="ECO:0000256" key="7">
    <source>
        <dbReference type="ARBA" id="ARBA00023136"/>
    </source>
</evidence>
<evidence type="ECO:0000256" key="6">
    <source>
        <dbReference type="ARBA" id="ARBA00022989"/>
    </source>
</evidence>
<dbReference type="PRINTS" id="PR01009">
    <property type="entry name" value="FLGMRINGFLIF"/>
</dbReference>
<evidence type="ECO:0000256" key="10">
    <source>
        <dbReference type="SAM" id="Phobius"/>
    </source>
</evidence>
<keyword evidence="13" id="KW-0282">Flagellum</keyword>
<dbReference type="GO" id="GO:0071973">
    <property type="term" value="P:bacterial-type flagellum-dependent cell motility"/>
    <property type="evidence" value="ECO:0007669"/>
    <property type="project" value="InterPro"/>
</dbReference>
<dbReference type="InterPro" id="IPR043427">
    <property type="entry name" value="YscJ/FliF"/>
</dbReference>
<dbReference type="Pfam" id="PF08345">
    <property type="entry name" value="YscJ_FliF_C"/>
    <property type="match status" value="1"/>
</dbReference>
<keyword evidence="6 10" id="KW-1133">Transmembrane helix</keyword>
<dbReference type="RefSeq" id="WP_123379066.1">
    <property type="nucleotide sequence ID" value="NZ_RJKN01000002.1"/>
</dbReference>
<comment type="subcellular location">
    <subcellularLocation>
        <location evidence="1 9">Bacterial flagellum basal body</location>
    </subcellularLocation>
    <subcellularLocation>
        <location evidence="2">Cell membrane</location>
        <topology evidence="2">Multi-pass membrane protein</topology>
    </subcellularLocation>
</comment>
<feature type="transmembrane region" description="Helical" evidence="10">
    <location>
        <begin position="441"/>
        <end position="463"/>
    </location>
</feature>
<dbReference type="GO" id="GO:0003774">
    <property type="term" value="F:cytoskeletal motor activity"/>
    <property type="evidence" value="ECO:0007669"/>
    <property type="project" value="InterPro"/>
</dbReference>
<evidence type="ECO:0000256" key="4">
    <source>
        <dbReference type="ARBA" id="ARBA00022475"/>
    </source>
</evidence>
<feature type="domain" description="Flagellar M-ring N-terminal" evidence="11">
    <location>
        <begin position="48"/>
        <end position="222"/>
    </location>
</feature>
<evidence type="ECO:0000256" key="8">
    <source>
        <dbReference type="ARBA" id="ARBA00023143"/>
    </source>
</evidence>
<feature type="domain" description="Flagellar M-ring C-terminal" evidence="12">
    <location>
        <begin position="253"/>
        <end position="414"/>
    </location>
</feature>
<evidence type="ECO:0000256" key="3">
    <source>
        <dbReference type="ARBA" id="ARBA00007971"/>
    </source>
</evidence>
<evidence type="ECO:0000259" key="12">
    <source>
        <dbReference type="Pfam" id="PF08345"/>
    </source>
</evidence>
<sequence>MNAAAGVLGPLKKVGTGFGSFSAAQKVIAVLGVAGLLLGGTAFWRWASEPTMTPLFSNLAMTDASAITEQLDSSGTPYELVDGGATILVPQDQVYGLRLDMSAAGLPGDAGTGYALLDEQGVTASQFQQKTTWQRALEGELATTIGSISGVDSARVQLAIPEDDVFADTAGTPTASVLVTSRPGSTLTDAQVQSVVNLVSSSVEGMAPEDVTVVDSAGTLLSASGVGGAAGGMRDQQTADYETRVTGDLQEVLDRVVGKGNAVATVTATLDFDDVQSTEERFTQPEGGPLALSQSTAEEVYTGAGGAPVGGQLGGTGILGPDNIAVPNAQTQAGADGATGGYTNKSGDSTFGVDKTTTVTDAAPGALQRQAVSVVVDTAASRAVDMQQLQAAVTAAAGIDAARGDVVSVTQMPFDTSGADAAGEAAAAAAAAEEAEARNTLIATGAVLLVVLLLLVVAVLAGLKRRKRDRRAAQALDLGPMEALVAQAQAAETAAAIPAPRSAPAIERAPKDDAALAREQVAELADRSPDDVAELLRGWLAADKR</sequence>
<keyword evidence="5 10" id="KW-0812">Transmembrane</keyword>
<dbReference type="EMBL" id="RJKN01000002">
    <property type="protein sequence ID" value="ROP44840.1"/>
    <property type="molecule type" value="Genomic_DNA"/>
</dbReference>
<dbReference type="InterPro" id="IPR045851">
    <property type="entry name" value="AMP-bd_C_sf"/>
</dbReference>
<evidence type="ECO:0000313" key="14">
    <source>
        <dbReference type="Proteomes" id="UP000276232"/>
    </source>
</evidence>
<keyword evidence="14" id="KW-1185">Reference proteome</keyword>
<dbReference type="PANTHER" id="PTHR30046:SF0">
    <property type="entry name" value="FLAGELLAR M-RING PROTEIN"/>
    <property type="match status" value="1"/>
</dbReference>
<evidence type="ECO:0000256" key="2">
    <source>
        <dbReference type="ARBA" id="ARBA00004651"/>
    </source>
</evidence>
<keyword evidence="7 10" id="KW-0472">Membrane</keyword>
<comment type="caution">
    <text evidence="13">The sequence shown here is derived from an EMBL/GenBank/DDBJ whole genome shotgun (WGS) entry which is preliminary data.</text>
</comment>
<evidence type="ECO:0000256" key="5">
    <source>
        <dbReference type="ARBA" id="ARBA00022692"/>
    </source>
</evidence>
<dbReference type="Gene3D" id="3.30.300.30">
    <property type="match status" value="1"/>
</dbReference>
<dbReference type="InterPro" id="IPR013556">
    <property type="entry name" value="Flag_M-ring_C"/>
</dbReference>
<dbReference type="InterPro" id="IPR006182">
    <property type="entry name" value="FliF_N_dom"/>
</dbReference>
<dbReference type="Pfam" id="PF01514">
    <property type="entry name" value="YscJ_FliF"/>
    <property type="match status" value="1"/>
</dbReference>
<protein>
    <recommendedName>
        <fullName evidence="9">Flagellar M-ring protein</fullName>
    </recommendedName>
</protein>
<keyword evidence="4" id="KW-1003">Cell membrane</keyword>
<dbReference type="InterPro" id="IPR000067">
    <property type="entry name" value="FlgMring_FliF"/>
</dbReference>
<dbReference type="GO" id="GO:0009431">
    <property type="term" value="C:bacterial-type flagellum basal body, MS ring"/>
    <property type="evidence" value="ECO:0007669"/>
    <property type="project" value="InterPro"/>
</dbReference>
<dbReference type="Proteomes" id="UP000276232">
    <property type="component" value="Unassembled WGS sequence"/>
</dbReference>
<evidence type="ECO:0000259" key="11">
    <source>
        <dbReference type="Pfam" id="PF01514"/>
    </source>
</evidence>
<evidence type="ECO:0000313" key="13">
    <source>
        <dbReference type="EMBL" id="ROP44840.1"/>
    </source>
</evidence>
<dbReference type="GO" id="GO:0005886">
    <property type="term" value="C:plasma membrane"/>
    <property type="evidence" value="ECO:0007669"/>
    <property type="project" value="UniProtKB-SubCell"/>
</dbReference>
<dbReference type="OrthoDB" id="9807026at2"/>
<dbReference type="AlphaFoldDB" id="A0A3N1HQV9"/>
<dbReference type="PIRSF" id="PIRSF004862">
    <property type="entry name" value="FliF"/>
    <property type="match status" value="1"/>
</dbReference>
<gene>
    <name evidence="13" type="ORF">EDC03_0970</name>
</gene>
<organism evidence="13 14">
    <name type="scientific">Pseudokineococcus lusitanus</name>
    <dbReference type="NCBI Taxonomy" id="763993"/>
    <lineage>
        <taxon>Bacteria</taxon>
        <taxon>Bacillati</taxon>
        <taxon>Actinomycetota</taxon>
        <taxon>Actinomycetes</taxon>
        <taxon>Kineosporiales</taxon>
        <taxon>Kineosporiaceae</taxon>
        <taxon>Pseudokineococcus</taxon>
    </lineage>
</organism>
<proteinExistence type="inferred from homology"/>
<keyword evidence="13" id="KW-0969">Cilium</keyword>
<dbReference type="PANTHER" id="PTHR30046">
    <property type="entry name" value="FLAGELLAR M-RING PROTEIN"/>
    <property type="match status" value="1"/>
</dbReference>
<reference evidence="13 14" key="1">
    <citation type="journal article" date="2015" name="Stand. Genomic Sci.">
        <title>Genomic Encyclopedia of Bacterial and Archaeal Type Strains, Phase III: the genomes of soil and plant-associated and newly described type strains.</title>
        <authorList>
            <person name="Whitman W.B."/>
            <person name="Woyke T."/>
            <person name="Klenk H.P."/>
            <person name="Zhou Y."/>
            <person name="Lilburn T.G."/>
            <person name="Beck B.J."/>
            <person name="De Vos P."/>
            <person name="Vandamme P."/>
            <person name="Eisen J.A."/>
            <person name="Garrity G."/>
            <person name="Hugenholtz P."/>
            <person name="Kyrpides N.C."/>
        </authorList>
    </citation>
    <scope>NUCLEOTIDE SEQUENCE [LARGE SCALE GENOMIC DNA]</scope>
    <source>
        <strain evidence="13 14">CECT 7306</strain>
    </source>
</reference>
<name>A0A3N1HQV9_9ACTN</name>
<comment type="similarity">
    <text evidence="3 9">Belongs to the FliF family.</text>
</comment>
<accession>A0A3N1HQV9</accession>
<comment type="function">
    <text evidence="9">The M ring may be actively involved in energy transduction.</text>
</comment>